<gene>
    <name evidence="1" type="ORF">AGABI1DRAFT_114557</name>
</gene>
<keyword evidence="2" id="KW-1185">Reference proteome</keyword>
<dbReference type="OMA" id="FRRWELQ"/>
<evidence type="ECO:0000313" key="1">
    <source>
        <dbReference type="EMBL" id="EKM78187.1"/>
    </source>
</evidence>
<dbReference type="AlphaFoldDB" id="K5X5H6"/>
<dbReference type="InParanoid" id="K5X5H6"/>
<organism evidence="1 2">
    <name type="scientific">Agaricus bisporus var. burnettii (strain JB137-S8 / ATCC MYA-4627 / FGSC 10392)</name>
    <name type="common">White button mushroom</name>
    <dbReference type="NCBI Taxonomy" id="597362"/>
    <lineage>
        <taxon>Eukaryota</taxon>
        <taxon>Fungi</taxon>
        <taxon>Dikarya</taxon>
        <taxon>Basidiomycota</taxon>
        <taxon>Agaricomycotina</taxon>
        <taxon>Agaricomycetes</taxon>
        <taxon>Agaricomycetidae</taxon>
        <taxon>Agaricales</taxon>
        <taxon>Agaricineae</taxon>
        <taxon>Agaricaceae</taxon>
        <taxon>Agaricus</taxon>
    </lineage>
</organism>
<sequence length="56" mass="6514">MSSTRKDVEELSLAIELSSNIHQIGNKKPFAFGFNRRISLEGLGRCFAEFRRWELQ</sequence>
<dbReference type="HOGENOM" id="CLU_3013647_0_0_1"/>
<dbReference type="KEGG" id="abp:AGABI1DRAFT114557"/>
<evidence type="ECO:0000313" key="2">
    <source>
        <dbReference type="Proteomes" id="UP000008493"/>
    </source>
</evidence>
<dbReference type="Proteomes" id="UP000008493">
    <property type="component" value="Unassembled WGS sequence"/>
</dbReference>
<dbReference type="RefSeq" id="XP_007330904.1">
    <property type="nucleotide sequence ID" value="XM_007330842.1"/>
</dbReference>
<proteinExistence type="predicted"/>
<dbReference type="EMBL" id="JH971392">
    <property type="protein sequence ID" value="EKM78187.1"/>
    <property type="molecule type" value="Genomic_DNA"/>
</dbReference>
<dbReference type="GeneID" id="18824381"/>
<accession>K5X5H6</accession>
<name>K5X5H6_AGABU</name>
<protein>
    <submittedName>
        <fullName evidence="1">Uncharacterized protein</fullName>
    </submittedName>
</protein>
<reference evidence="2" key="1">
    <citation type="journal article" date="2012" name="Proc. Natl. Acad. Sci. U.S.A.">
        <title>Genome sequence of the button mushroom Agaricus bisporus reveals mechanisms governing adaptation to a humic-rich ecological niche.</title>
        <authorList>
            <person name="Morin E."/>
            <person name="Kohler A."/>
            <person name="Baker A.R."/>
            <person name="Foulongne-Oriol M."/>
            <person name="Lombard V."/>
            <person name="Nagy L.G."/>
            <person name="Ohm R.A."/>
            <person name="Patyshakuliyeva A."/>
            <person name="Brun A."/>
            <person name="Aerts A.L."/>
            <person name="Bailey A.M."/>
            <person name="Billette C."/>
            <person name="Coutinho P.M."/>
            <person name="Deakin G."/>
            <person name="Doddapaneni H."/>
            <person name="Floudas D."/>
            <person name="Grimwood J."/>
            <person name="Hilden K."/>
            <person name="Kuees U."/>
            <person name="LaButti K.M."/>
            <person name="Lapidus A."/>
            <person name="Lindquist E.A."/>
            <person name="Lucas S.M."/>
            <person name="Murat C."/>
            <person name="Riley R.W."/>
            <person name="Salamov A.A."/>
            <person name="Schmutz J."/>
            <person name="Subramanian V."/>
            <person name="Woesten H.A.B."/>
            <person name="Xu J."/>
            <person name="Eastwood D.C."/>
            <person name="Foster G.D."/>
            <person name="Sonnenberg A.S."/>
            <person name="Cullen D."/>
            <person name="de Vries R.P."/>
            <person name="Lundell T."/>
            <person name="Hibbett D.S."/>
            <person name="Henrissat B."/>
            <person name="Burton K.S."/>
            <person name="Kerrigan R.W."/>
            <person name="Challen M.P."/>
            <person name="Grigoriev I.V."/>
            <person name="Martin F."/>
        </authorList>
    </citation>
    <scope>NUCLEOTIDE SEQUENCE [LARGE SCALE GENOMIC DNA]</scope>
    <source>
        <strain evidence="2">JB137-S8 / ATCC MYA-4627 / FGSC 10392</strain>
    </source>
</reference>